<dbReference type="GO" id="GO:0004452">
    <property type="term" value="F:isopentenyl-diphosphate delta-isomerase activity"/>
    <property type="evidence" value="ECO:0007669"/>
    <property type="project" value="UniProtKB-UniRule"/>
</dbReference>
<reference evidence="13 14" key="1">
    <citation type="submission" date="2020-07" db="EMBL/GenBank/DDBJ databases">
        <title>Sequencing the genomes of 1000 actinobacteria strains.</title>
        <authorList>
            <person name="Klenk H.-P."/>
        </authorList>
    </citation>
    <scope>NUCLEOTIDE SEQUENCE [LARGE SCALE GENOMIC DNA]</scope>
    <source>
        <strain evidence="13 14">DSM 15475</strain>
    </source>
</reference>
<dbReference type="Pfam" id="PF00293">
    <property type="entry name" value="NUDIX"/>
    <property type="match status" value="1"/>
</dbReference>
<dbReference type="GO" id="GO:0046872">
    <property type="term" value="F:metal ion binding"/>
    <property type="evidence" value="ECO:0007669"/>
    <property type="project" value="UniProtKB-KW"/>
</dbReference>
<keyword evidence="8 10" id="KW-0414">Isoprene biosynthesis</keyword>
<feature type="active site" evidence="10 11">
    <location>
        <position position="70"/>
    </location>
</feature>
<gene>
    <name evidence="10" type="primary">idi</name>
    <name evidence="13" type="ORF">HNR09_001001</name>
</gene>
<dbReference type="PANTHER" id="PTHR10885:SF0">
    <property type="entry name" value="ISOPENTENYL-DIPHOSPHATE DELTA-ISOMERASE"/>
    <property type="match status" value="1"/>
</dbReference>
<keyword evidence="7 10" id="KW-0464">Manganese</keyword>
<dbReference type="GO" id="GO:0005737">
    <property type="term" value="C:cytoplasm"/>
    <property type="evidence" value="ECO:0007669"/>
    <property type="project" value="UniProtKB-SubCell"/>
</dbReference>
<comment type="catalytic activity">
    <reaction evidence="10">
        <text>isopentenyl diphosphate = dimethylallyl diphosphate</text>
        <dbReference type="Rhea" id="RHEA:23284"/>
        <dbReference type="ChEBI" id="CHEBI:57623"/>
        <dbReference type="ChEBI" id="CHEBI:128769"/>
        <dbReference type="EC" id="5.3.3.2"/>
    </reaction>
</comment>
<keyword evidence="9 10" id="KW-0413">Isomerase</keyword>
<keyword evidence="14" id="KW-1185">Reference proteome</keyword>
<evidence type="ECO:0000256" key="11">
    <source>
        <dbReference type="PIRSR" id="PIRSR018427-1"/>
    </source>
</evidence>
<feature type="binding site" evidence="10">
    <location>
        <position position="117"/>
    </location>
    <ligand>
        <name>Mn(2+)</name>
        <dbReference type="ChEBI" id="CHEBI:29035"/>
    </ligand>
</feature>
<evidence type="ECO:0000256" key="4">
    <source>
        <dbReference type="ARBA" id="ARBA00022490"/>
    </source>
</evidence>
<dbReference type="GO" id="GO:0050992">
    <property type="term" value="P:dimethylallyl diphosphate biosynthetic process"/>
    <property type="evidence" value="ECO:0007669"/>
    <property type="project" value="UniProtKB-UniRule"/>
</dbReference>
<dbReference type="InterPro" id="IPR056375">
    <property type="entry name" value="Idi_bact"/>
</dbReference>
<evidence type="ECO:0000313" key="13">
    <source>
        <dbReference type="EMBL" id="NYJ77590.1"/>
    </source>
</evidence>
<dbReference type="UniPathway" id="UPA00059">
    <property type="reaction ID" value="UER00104"/>
</dbReference>
<name>A0A7Z0GKE7_9MICC</name>
<dbReference type="RefSeq" id="WP_246348729.1">
    <property type="nucleotide sequence ID" value="NZ_BAAALL010000004.1"/>
</dbReference>
<evidence type="ECO:0000256" key="5">
    <source>
        <dbReference type="ARBA" id="ARBA00022723"/>
    </source>
</evidence>
<protein>
    <recommendedName>
        <fullName evidence="3 10">Isopentenyl-diphosphate Delta-isomerase</fullName>
        <shortName evidence="10">IPP isomerase</shortName>
        <ecNumber evidence="3 10">5.3.3.2</ecNumber>
    </recommendedName>
    <alternativeName>
        <fullName evidence="10">IPP:DMAPP isomerase</fullName>
    </alternativeName>
    <alternativeName>
        <fullName evidence="10">Isopentenyl pyrophosphate isomerase</fullName>
    </alternativeName>
</protein>
<feature type="binding site" evidence="10">
    <location>
        <position position="119"/>
    </location>
    <ligand>
        <name>Mn(2+)</name>
        <dbReference type="ChEBI" id="CHEBI:29035"/>
    </ligand>
</feature>
<keyword evidence="4 10" id="KW-0963">Cytoplasm</keyword>
<evidence type="ECO:0000313" key="14">
    <source>
        <dbReference type="Proteomes" id="UP000535437"/>
    </source>
</evidence>
<feature type="binding site" evidence="10">
    <location>
        <position position="28"/>
    </location>
    <ligand>
        <name>Mn(2+)</name>
        <dbReference type="ChEBI" id="CHEBI:29035"/>
    </ligand>
</feature>
<dbReference type="AlphaFoldDB" id="A0A7Z0GKE7"/>
<evidence type="ECO:0000256" key="10">
    <source>
        <dbReference type="HAMAP-Rule" id="MF_00202"/>
    </source>
</evidence>
<dbReference type="PROSITE" id="PS51462">
    <property type="entry name" value="NUDIX"/>
    <property type="match status" value="1"/>
</dbReference>
<evidence type="ECO:0000256" key="7">
    <source>
        <dbReference type="ARBA" id="ARBA00023211"/>
    </source>
</evidence>
<dbReference type="SUPFAM" id="SSF55811">
    <property type="entry name" value="Nudix"/>
    <property type="match status" value="1"/>
</dbReference>
<feature type="binding site" evidence="10">
    <location>
        <position position="90"/>
    </location>
    <ligand>
        <name>Mg(2+)</name>
        <dbReference type="ChEBI" id="CHEBI:18420"/>
    </ligand>
</feature>
<dbReference type="PIRSF" id="PIRSF018427">
    <property type="entry name" value="Isopntndiph_ism"/>
    <property type="match status" value="1"/>
</dbReference>
<dbReference type="InterPro" id="IPR011876">
    <property type="entry name" value="IsopentenylPP_isomerase_typ1"/>
</dbReference>
<comment type="cofactor">
    <cofactor evidence="10">
        <name>Mg(2+)</name>
        <dbReference type="ChEBI" id="CHEBI:18420"/>
    </cofactor>
    <text evidence="10">Binds 1 Mg(2+) ion per subunit. The magnesium ion binds only when substrate is bound.</text>
</comment>
<dbReference type="PANTHER" id="PTHR10885">
    <property type="entry name" value="ISOPENTENYL-DIPHOSPHATE DELTA-ISOMERASE"/>
    <property type="match status" value="1"/>
</dbReference>
<dbReference type="EMBL" id="JACCFY010000001">
    <property type="protein sequence ID" value="NYJ77590.1"/>
    <property type="molecule type" value="Genomic_DNA"/>
</dbReference>
<dbReference type="NCBIfam" id="NF002995">
    <property type="entry name" value="PRK03759.1"/>
    <property type="match status" value="1"/>
</dbReference>
<comment type="caution">
    <text evidence="13">The sequence shown here is derived from an EMBL/GenBank/DDBJ whole genome shotgun (WGS) entry which is preliminary data.</text>
</comment>
<evidence type="ECO:0000256" key="9">
    <source>
        <dbReference type="ARBA" id="ARBA00023235"/>
    </source>
</evidence>
<dbReference type="NCBIfam" id="TIGR02150">
    <property type="entry name" value="IPP_isom_1"/>
    <property type="match status" value="1"/>
</dbReference>
<accession>A0A7Z0GKE7</accession>
<dbReference type="FunFam" id="3.90.79.10:FF:000009">
    <property type="entry name" value="Isopentenyl-diphosphate Delta-isomerase"/>
    <property type="match status" value="1"/>
</dbReference>
<evidence type="ECO:0000256" key="3">
    <source>
        <dbReference type="ARBA" id="ARBA00012057"/>
    </source>
</evidence>
<organism evidence="13 14">
    <name type="scientific">Nesterenkonia xinjiangensis</name>
    <dbReference type="NCBI Taxonomy" id="225327"/>
    <lineage>
        <taxon>Bacteria</taxon>
        <taxon>Bacillati</taxon>
        <taxon>Actinomycetota</taxon>
        <taxon>Actinomycetes</taxon>
        <taxon>Micrococcales</taxon>
        <taxon>Micrococcaceae</taxon>
        <taxon>Nesterenkonia</taxon>
    </lineage>
</organism>
<feature type="binding site" evidence="10">
    <location>
        <position position="72"/>
    </location>
    <ligand>
        <name>Mn(2+)</name>
        <dbReference type="ChEBI" id="CHEBI:29035"/>
    </ligand>
</feature>
<dbReference type="Proteomes" id="UP000535437">
    <property type="component" value="Unassembled WGS sequence"/>
</dbReference>
<proteinExistence type="inferred from homology"/>
<dbReference type="InterPro" id="IPR000086">
    <property type="entry name" value="NUDIX_hydrolase_dom"/>
</dbReference>
<evidence type="ECO:0000256" key="1">
    <source>
        <dbReference type="ARBA" id="ARBA00004826"/>
    </source>
</evidence>
<comment type="subcellular location">
    <subcellularLocation>
        <location evidence="10">Cytoplasm</location>
    </subcellularLocation>
</comment>
<keyword evidence="6 10" id="KW-0460">Magnesium</keyword>
<dbReference type="GO" id="GO:0008299">
    <property type="term" value="P:isoprenoid biosynthetic process"/>
    <property type="evidence" value="ECO:0007669"/>
    <property type="project" value="UniProtKB-UniRule"/>
</dbReference>
<dbReference type="EC" id="5.3.3.2" evidence="3 10"/>
<dbReference type="CDD" id="cd02885">
    <property type="entry name" value="NUDIX_IPP_Isomerase"/>
    <property type="match status" value="1"/>
</dbReference>
<comment type="cofactor">
    <cofactor evidence="10">
        <name>Mn(2+)</name>
        <dbReference type="ChEBI" id="CHEBI:29035"/>
    </cofactor>
    <text evidence="10">Binds 1 Mn(2+) ion per subunit.</text>
</comment>
<feature type="active site" evidence="10 11">
    <location>
        <position position="119"/>
    </location>
</feature>
<dbReference type="HAMAP" id="MF_00202">
    <property type="entry name" value="Idi"/>
    <property type="match status" value="1"/>
</dbReference>
<feature type="domain" description="Nudix hydrolase" evidence="12">
    <location>
        <begin position="33"/>
        <end position="169"/>
    </location>
</feature>
<keyword evidence="5 10" id="KW-0479">Metal-binding</keyword>
<dbReference type="Gene3D" id="3.90.79.10">
    <property type="entry name" value="Nucleoside Triphosphate Pyrophosphohydrolase"/>
    <property type="match status" value="1"/>
</dbReference>
<evidence type="ECO:0000256" key="8">
    <source>
        <dbReference type="ARBA" id="ARBA00023229"/>
    </source>
</evidence>
<feature type="binding site" evidence="10">
    <location>
        <position position="35"/>
    </location>
    <ligand>
        <name>Mn(2+)</name>
        <dbReference type="ChEBI" id="CHEBI:29035"/>
    </ligand>
</feature>
<sequence length="191" mass="21143">MMDVTAGHVVLLDESGEPCGSAQKSQVHTADTPLHLGFSCHLITAHGQVLVTRRALTKRTWPGVWTNSFCGHPQPEETMEEAVRRHARHELGMELDTVESALPEFRYRATDASGVVENEICPVFIAKVTAEPDPRPHPDEVAELVWVRPEQLRAAVEATPWAFSPWLVLQVPQMALYRQAPAASDVEEPAP</sequence>
<evidence type="ECO:0000256" key="2">
    <source>
        <dbReference type="ARBA" id="ARBA00007579"/>
    </source>
</evidence>
<dbReference type="InterPro" id="IPR015797">
    <property type="entry name" value="NUDIX_hydrolase-like_dom_sf"/>
</dbReference>
<evidence type="ECO:0000256" key="6">
    <source>
        <dbReference type="ARBA" id="ARBA00022842"/>
    </source>
</evidence>
<evidence type="ECO:0000259" key="12">
    <source>
        <dbReference type="PROSITE" id="PS51462"/>
    </source>
</evidence>
<comment type="function">
    <text evidence="10">Catalyzes the 1,3-allylic rearrangement of the homoallylic substrate isopentenyl (IPP) to its highly electrophilic allylic isomer, dimethylallyl diphosphate (DMAPP).</text>
</comment>
<comment type="similarity">
    <text evidence="2 10">Belongs to the IPP isomerase type 1 family.</text>
</comment>
<comment type="pathway">
    <text evidence="1 10">Isoprenoid biosynthesis; dimethylallyl diphosphate biosynthesis; dimethylallyl diphosphate from isopentenyl diphosphate: step 1/1.</text>
</comment>